<proteinExistence type="predicted"/>
<evidence type="ECO:0000256" key="1">
    <source>
        <dbReference type="ARBA" id="ARBA00022793"/>
    </source>
</evidence>
<dbReference type="PANTHER" id="PTHR10067">
    <property type="entry name" value="PHOSPHATIDYLSERINE DECARBOXYLASE"/>
    <property type="match status" value="1"/>
</dbReference>
<name>A0A4R4FA12_9FIRM</name>
<organism evidence="5 6">
    <name type="scientific">Extibacter muris</name>
    <dbReference type="NCBI Taxonomy" id="1796622"/>
    <lineage>
        <taxon>Bacteria</taxon>
        <taxon>Bacillati</taxon>
        <taxon>Bacillota</taxon>
        <taxon>Clostridia</taxon>
        <taxon>Lachnospirales</taxon>
        <taxon>Lachnospiraceae</taxon>
        <taxon>Extibacter</taxon>
    </lineage>
</organism>
<keyword evidence="6" id="KW-1185">Reference proteome</keyword>
<gene>
    <name evidence="5" type="ORF">E1963_18580</name>
</gene>
<evidence type="ECO:0000256" key="4">
    <source>
        <dbReference type="ARBA" id="ARBA00023317"/>
    </source>
</evidence>
<evidence type="ECO:0000256" key="2">
    <source>
        <dbReference type="ARBA" id="ARBA00023145"/>
    </source>
</evidence>
<reference evidence="5 6" key="1">
    <citation type="journal article" date="2016" name="Nat. Microbiol.">
        <title>The Mouse Intestinal Bacterial Collection (miBC) provides host-specific insight into cultured diversity and functional potential of the gut microbiota.</title>
        <authorList>
            <person name="Lagkouvardos I."/>
            <person name="Pukall R."/>
            <person name="Abt B."/>
            <person name="Foesel B.U."/>
            <person name="Meier-Kolthoff J.P."/>
            <person name="Kumar N."/>
            <person name="Bresciani A."/>
            <person name="Martinez I."/>
            <person name="Just S."/>
            <person name="Ziegler C."/>
            <person name="Brugiroux S."/>
            <person name="Garzetti D."/>
            <person name="Wenning M."/>
            <person name="Bui T.P."/>
            <person name="Wang J."/>
            <person name="Hugenholtz F."/>
            <person name="Plugge C.M."/>
            <person name="Peterson D.A."/>
            <person name="Hornef M.W."/>
            <person name="Baines J.F."/>
            <person name="Smidt H."/>
            <person name="Walter J."/>
            <person name="Kristiansen K."/>
            <person name="Nielsen H.B."/>
            <person name="Haller D."/>
            <person name="Overmann J."/>
            <person name="Stecher B."/>
            <person name="Clavel T."/>
        </authorList>
    </citation>
    <scope>NUCLEOTIDE SEQUENCE [LARGE SCALE GENOMIC DNA]</scope>
    <source>
        <strain evidence="5 6">DSM 28560</strain>
    </source>
</reference>
<dbReference type="GO" id="GO:0004609">
    <property type="term" value="F:phosphatidylserine decarboxylase activity"/>
    <property type="evidence" value="ECO:0007669"/>
    <property type="project" value="InterPro"/>
</dbReference>
<keyword evidence="4" id="KW-0670">Pyruvate</keyword>
<dbReference type="RefSeq" id="WP_132281393.1">
    <property type="nucleotide sequence ID" value="NZ_JAOBST010000064.1"/>
</dbReference>
<evidence type="ECO:0000256" key="3">
    <source>
        <dbReference type="ARBA" id="ARBA00023239"/>
    </source>
</evidence>
<protein>
    <submittedName>
        <fullName evidence="5">Phosphatidylserine decarboxylase</fullName>
    </submittedName>
</protein>
<keyword evidence="3" id="KW-0456">Lyase</keyword>
<keyword evidence="1" id="KW-0210">Decarboxylase</keyword>
<keyword evidence="2" id="KW-0865">Zymogen</keyword>
<dbReference type="EMBL" id="SMMX01000030">
    <property type="protein sequence ID" value="TDA20151.1"/>
    <property type="molecule type" value="Genomic_DNA"/>
</dbReference>
<dbReference type="InterPro" id="IPR003817">
    <property type="entry name" value="PS_Dcarbxylase"/>
</dbReference>
<dbReference type="Proteomes" id="UP000295710">
    <property type="component" value="Unassembled WGS sequence"/>
</dbReference>
<evidence type="ECO:0000313" key="6">
    <source>
        <dbReference type="Proteomes" id="UP000295710"/>
    </source>
</evidence>
<dbReference type="Pfam" id="PF02666">
    <property type="entry name" value="PS_Dcarbxylase"/>
    <property type="match status" value="1"/>
</dbReference>
<comment type="caution">
    <text evidence="5">The sequence shown here is derived from an EMBL/GenBank/DDBJ whole genome shotgun (WGS) entry which is preliminary data.</text>
</comment>
<sequence length="280" mass="32697">MKEILLIRFLYQTAVGRCVLKIVVQPWVSRKAGAFLNSKFSKWLVPIFVRKHRINLAEYEKKKYCSFNDFFTRKRNSDCIDITPDHLISPCDGYLSVYPIDETRTYRIKNIEYHLEQLLDSKILAQRFSGGYCMIFRLTPKNYHRYCYVCEGNRKRTRKIEGKLHCVRPLAYTSVPVFIENSREYTEIQSDIWGCVIQMEIGALLVGKIHNHLCDICEKNIQQGLEKGYFEFGGSTILVLVEKDKINIEKKILERSMKNQETVIRMGAKVGVSQKKEGCE</sequence>
<dbReference type="GO" id="GO:0008654">
    <property type="term" value="P:phospholipid biosynthetic process"/>
    <property type="evidence" value="ECO:0007669"/>
    <property type="project" value="InterPro"/>
</dbReference>
<accession>A0A4R4FA12</accession>
<dbReference type="AlphaFoldDB" id="A0A4R4FA12"/>
<evidence type="ECO:0000313" key="5">
    <source>
        <dbReference type="EMBL" id="TDA20151.1"/>
    </source>
</evidence>